<accession>A0A2P2R1V3</accession>
<evidence type="ECO:0000313" key="1">
    <source>
        <dbReference type="EMBL" id="MBX73239.1"/>
    </source>
</evidence>
<dbReference type="EMBL" id="GGEC01092755">
    <property type="protein sequence ID" value="MBX73239.1"/>
    <property type="molecule type" value="Transcribed_RNA"/>
</dbReference>
<reference evidence="1" key="1">
    <citation type="submission" date="2018-02" db="EMBL/GenBank/DDBJ databases">
        <title>Rhizophora mucronata_Transcriptome.</title>
        <authorList>
            <person name="Meera S.P."/>
            <person name="Sreeshan A."/>
            <person name="Augustine A."/>
        </authorList>
    </citation>
    <scope>NUCLEOTIDE SEQUENCE</scope>
    <source>
        <tissue evidence="1">Leaf</tissue>
    </source>
</reference>
<organism evidence="1">
    <name type="scientific">Rhizophora mucronata</name>
    <name type="common">Asiatic mangrove</name>
    <dbReference type="NCBI Taxonomy" id="61149"/>
    <lineage>
        <taxon>Eukaryota</taxon>
        <taxon>Viridiplantae</taxon>
        <taxon>Streptophyta</taxon>
        <taxon>Embryophyta</taxon>
        <taxon>Tracheophyta</taxon>
        <taxon>Spermatophyta</taxon>
        <taxon>Magnoliopsida</taxon>
        <taxon>eudicotyledons</taxon>
        <taxon>Gunneridae</taxon>
        <taxon>Pentapetalae</taxon>
        <taxon>rosids</taxon>
        <taxon>fabids</taxon>
        <taxon>Malpighiales</taxon>
        <taxon>Rhizophoraceae</taxon>
        <taxon>Rhizophora</taxon>
    </lineage>
</organism>
<sequence>MNWIFKSLLAAFGLLFVVLSV</sequence>
<name>A0A2P2R1V3_RHIMU</name>
<proteinExistence type="predicted"/>
<dbReference type="AlphaFoldDB" id="A0A2P2R1V3"/>
<protein>
    <submittedName>
        <fullName evidence="1">Uncharacterized protein</fullName>
    </submittedName>
</protein>